<feature type="chain" id="PRO_5017038519" description="DUF2207 domain-containing protein" evidence="2">
    <location>
        <begin position="21"/>
        <end position="552"/>
    </location>
</feature>
<keyword evidence="6" id="KW-1185">Reference proteome</keyword>
<keyword evidence="1" id="KW-0812">Transmembrane</keyword>
<dbReference type="AlphaFoldDB" id="A0A344LGL5"/>
<dbReference type="Pfam" id="PF09972">
    <property type="entry name" value="DUF2207"/>
    <property type="match status" value="1"/>
</dbReference>
<keyword evidence="2" id="KW-0732">Signal</keyword>
<evidence type="ECO:0000256" key="1">
    <source>
        <dbReference type="SAM" id="Phobius"/>
    </source>
</evidence>
<evidence type="ECO:0000313" key="5">
    <source>
        <dbReference type="EMBL" id="AXB47189.1"/>
    </source>
</evidence>
<feature type="signal peptide" evidence="2">
    <location>
        <begin position="1"/>
        <end position="20"/>
    </location>
</feature>
<dbReference type="Proteomes" id="UP000250434">
    <property type="component" value="Chromosome"/>
</dbReference>
<feature type="transmembrane region" description="Helical" evidence="1">
    <location>
        <begin position="395"/>
        <end position="416"/>
    </location>
</feature>
<keyword evidence="1" id="KW-0472">Membrane</keyword>
<dbReference type="EMBL" id="CP015163">
    <property type="protein sequence ID" value="AXB47189.1"/>
    <property type="molecule type" value="Genomic_DNA"/>
</dbReference>
<evidence type="ECO:0000259" key="3">
    <source>
        <dbReference type="Pfam" id="PF09972"/>
    </source>
</evidence>
<evidence type="ECO:0000313" key="6">
    <source>
        <dbReference type="Proteomes" id="UP000250434"/>
    </source>
</evidence>
<feature type="domain" description="Predicted membrane protein YciQ-like C-terminal" evidence="4">
    <location>
        <begin position="274"/>
        <end position="499"/>
    </location>
</feature>
<accession>A0A344LGL5</accession>
<dbReference type="InterPro" id="IPR018702">
    <property type="entry name" value="DUF2207"/>
</dbReference>
<proteinExistence type="predicted"/>
<dbReference type="Pfam" id="PF20990">
    <property type="entry name" value="DUF2207_C"/>
    <property type="match status" value="1"/>
</dbReference>
<protein>
    <recommendedName>
        <fullName evidence="7">DUF2207 domain-containing protein</fullName>
    </recommendedName>
</protein>
<feature type="domain" description="DUF2207" evidence="3">
    <location>
        <begin position="38"/>
        <end position="196"/>
    </location>
</feature>
<dbReference type="KEGG" id="aab:A4R43_36015"/>
<evidence type="ECO:0000259" key="4">
    <source>
        <dbReference type="Pfam" id="PF20990"/>
    </source>
</evidence>
<evidence type="ECO:0000256" key="2">
    <source>
        <dbReference type="SAM" id="SignalP"/>
    </source>
</evidence>
<dbReference type="InterPro" id="IPR048389">
    <property type="entry name" value="YciQ-like_C"/>
</dbReference>
<reference evidence="5 6" key="1">
    <citation type="submission" date="2016-04" db="EMBL/GenBank/DDBJ databases">
        <title>Complete genome sequence and analysis of deep-sea sediment isolate, Amycolatopsis sp. WP1.</title>
        <authorList>
            <person name="Wang H."/>
            <person name="Chen S."/>
            <person name="Wu Q."/>
        </authorList>
    </citation>
    <scope>NUCLEOTIDE SEQUENCE [LARGE SCALE GENOMIC DNA]</scope>
    <source>
        <strain evidence="5 6">WP1</strain>
    </source>
</reference>
<feature type="transmembrane region" description="Helical" evidence="1">
    <location>
        <begin position="422"/>
        <end position="441"/>
    </location>
</feature>
<sequence length="552" mass="57814">MGALAAAFVLVVGSGTAASALEPVQPETQADSGITVGVELKVEPDGLLSVTETVTVPSGQEATRHAPLRVLVGEDTERVFAVRDVTTDGAGAAEVTGSEFVIRAPEGKTTVQYTVDGTVAELRDQQEIRWQLAGGWDTELTELTATFAAPVPEASSIRCLAGGAGRQCDLAETGDGGVIKIEQGELEAGDPVDLAVGLPSATVPANARFADTATLANAFVLSTTAVFGFAIAALGILLWCGFLFWSRRRDASVPDVPAPKSDILVREGDRVFFASPDGVLPGQVGTIVDGKADVVDVTATVVDLAVRNYLLIAPVRDADGIADWRISRRNEPDENLHPYERAVFQAVLPGGAESALLSELRSGRGIDLKPFDEAMYADVVARGWFSRPPGSGRGFAGWAGIVLALLGLLLTVVLALSGGHALVGLALIVFGLAITAGAPLLPRRTARGRALAGQIRGLIGYLHSVPAGEIPEADRELVFSRSLPYAVVLGETERWLNSFADLDPEADGAAGLYWFGGLEGERDLKRLGTHLPALLTALDGVLAEAGHLRSLR</sequence>
<gene>
    <name evidence="5" type="ORF">A4R43_36015</name>
</gene>
<keyword evidence="1" id="KW-1133">Transmembrane helix</keyword>
<feature type="transmembrane region" description="Helical" evidence="1">
    <location>
        <begin position="218"/>
        <end position="245"/>
    </location>
</feature>
<organism evidence="5 6">
    <name type="scientific">Amycolatopsis albispora</name>
    <dbReference type="NCBI Taxonomy" id="1804986"/>
    <lineage>
        <taxon>Bacteria</taxon>
        <taxon>Bacillati</taxon>
        <taxon>Actinomycetota</taxon>
        <taxon>Actinomycetes</taxon>
        <taxon>Pseudonocardiales</taxon>
        <taxon>Pseudonocardiaceae</taxon>
        <taxon>Amycolatopsis</taxon>
    </lineage>
</organism>
<evidence type="ECO:0008006" key="7">
    <source>
        <dbReference type="Google" id="ProtNLM"/>
    </source>
</evidence>
<name>A0A344LGL5_9PSEU</name>